<reference evidence="1 2" key="1">
    <citation type="journal article" date="2021" name="BMC Genomics">
        <title>Datura genome reveals duplications of psychoactive alkaloid biosynthetic genes and high mutation rate following tissue culture.</title>
        <authorList>
            <person name="Rajewski A."/>
            <person name="Carter-House D."/>
            <person name="Stajich J."/>
            <person name="Litt A."/>
        </authorList>
    </citation>
    <scope>NUCLEOTIDE SEQUENCE [LARGE SCALE GENOMIC DNA]</scope>
    <source>
        <strain evidence="1">AR-01</strain>
    </source>
</reference>
<sequence>MRAKSSYYLEQYHCNEGTPAVERPRQWSSYLCSKAKTVCRPALAAKLDREIRLHAMLTCELMMKCEMLVILKYYKGGKGISMWTGGTNIPVYVLLNEFCCCK</sequence>
<organism evidence="1 2">
    <name type="scientific">Datura stramonium</name>
    <name type="common">Jimsonweed</name>
    <name type="synonym">Common thornapple</name>
    <dbReference type="NCBI Taxonomy" id="4076"/>
    <lineage>
        <taxon>Eukaryota</taxon>
        <taxon>Viridiplantae</taxon>
        <taxon>Streptophyta</taxon>
        <taxon>Embryophyta</taxon>
        <taxon>Tracheophyta</taxon>
        <taxon>Spermatophyta</taxon>
        <taxon>Magnoliopsida</taxon>
        <taxon>eudicotyledons</taxon>
        <taxon>Gunneridae</taxon>
        <taxon>Pentapetalae</taxon>
        <taxon>asterids</taxon>
        <taxon>lamiids</taxon>
        <taxon>Solanales</taxon>
        <taxon>Solanaceae</taxon>
        <taxon>Solanoideae</taxon>
        <taxon>Datureae</taxon>
        <taxon>Datura</taxon>
    </lineage>
</organism>
<name>A0ABS8SGH3_DATST</name>
<evidence type="ECO:0000313" key="1">
    <source>
        <dbReference type="EMBL" id="MCD7457996.1"/>
    </source>
</evidence>
<comment type="caution">
    <text evidence="1">The sequence shown here is derived from an EMBL/GenBank/DDBJ whole genome shotgun (WGS) entry which is preliminary data.</text>
</comment>
<accession>A0ABS8SGH3</accession>
<proteinExistence type="predicted"/>
<evidence type="ECO:0000313" key="2">
    <source>
        <dbReference type="Proteomes" id="UP000823775"/>
    </source>
</evidence>
<dbReference type="Proteomes" id="UP000823775">
    <property type="component" value="Unassembled WGS sequence"/>
</dbReference>
<gene>
    <name evidence="1" type="ORF">HAX54_036847</name>
</gene>
<protein>
    <submittedName>
        <fullName evidence="1">Uncharacterized protein</fullName>
    </submittedName>
</protein>
<dbReference type="EMBL" id="JACEIK010000490">
    <property type="protein sequence ID" value="MCD7457996.1"/>
    <property type="molecule type" value="Genomic_DNA"/>
</dbReference>
<keyword evidence="2" id="KW-1185">Reference proteome</keyword>
<feature type="non-terminal residue" evidence="1">
    <location>
        <position position="102"/>
    </location>
</feature>